<dbReference type="Pfam" id="PF01012">
    <property type="entry name" value="ETF"/>
    <property type="match status" value="1"/>
</dbReference>
<dbReference type="InterPro" id="IPR014731">
    <property type="entry name" value="ETF_asu_C"/>
</dbReference>
<dbReference type="InterPro" id="IPR029035">
    <property type="entry name" value="DHS-like_NAD/FAD-binding_dom"/>
</dbReference>
<dbReference type="SUPFAM" id="SSF52467">
    <property type="entry name" value="DHS-like NAD/FAD-binding domain"/>
    <property type="match status" value="1"/>
</dbReference>
<evidence type="ECO:0000256" key="2">
    <source>
        <dbReference type="ARBA" id="ARBA00022448"/>
    </source>
</evidence>
<dbReference type="EMBL" id="JANQAO010000002">
    <property type="protein sequence ID" value="MDM5147579.1"/>
    <property type="molecule type" value="Genomic_DNA"/>
</dbReference>
<evidence type="ECO:0000256" key="1">
    <source>
        <dbReference type="ARBA" id="ARBA00005817"/>
    </source>
</evidence>
<dbReference type="Pfam" id="PF00766">
    <property type="entry name" value="ETF_alpha"/>
    <property type="match status" value="1"/>
</dbReference>
<protein>
    <submittedName>
        <fullName evidence="7">FAD-binding protein</fullName>
    </submittedName>
</protein>
<gene>
    <name evidence="7" type="ORF">NQX30_04240</name>
</gene>
<dbReference type="PANTHER" id="PTHR43153:SF1">
    <property type="entry name" value="ELECTRON TRANSFER FLAVOPROTEIN SUBUNIT ALPHA, MITOCHONDRIAL"/>
    <property type="match status" value="1"/>
</dbReference>
<reference evidence="7" key="2">
    <citation type="journal article" date="2023" name="Microbiome">
        <title>Synthase-selected sorting approach identifies a beta-lactone synthase in a nudibranch symbiotic bacterium.</title>
        <authorList>
            <person name="Dzunkova M."/>
            <person name="La Clair J.J."/>
            <person name="Tyml T."/>
            <person name="Doud D."/>
            <person name="Schulz F."/>
            <person name="Piquer-Esteban S."/>
            <person name="Porcel Sanchis D."/>
            <person name="Osborn A."/>
            <person name="Robinson D."/>
            <person name="Louie K.B."/>
            <person name="Bowen B.P."/>
            <person name="Bowers R.M."/>
            <person name="Lee J."/>
            <person name="Arnau V."/>
            <person name="Diaz-Villanueva W."/>
            <person name="Stepanauskas R."/>
            <person name="Gosliner T."/>
            <person name="Date S.V."/>
            <person name="Northen T.R."/>
            <person name="Cheng J.F."/>
            <person name="Burkart M.D."/>
            <person name="Woyke T."/>
        </authorList>
    </citation>
    <scope>NUCLEOTIDE SEQUENCE</scope>
    <source>
        <strain evidence="7">Df01</strain>
    </source>
</reference>
<reference evidence="7" key="1">
    <citation type="submission" date="2022-08" db="EMBL/GenBank/DDBJ databases">
        <authorList>
            <person name="Dzunkova M."/>
            <person name="La Clair J."/>
            <person name="Tyml T."/>
            <person name="Doud D."/>
            <person name="Schulz F."/>
            <person name="Piquer S."/>
            <person name="Porcel Sanchis D."/>
            <person name="Osborn A."/>
            <person name="Robinson D."/>
            <person name="Louie K.B."/>
            <person name="Bowen B.P."/>
            <person name="Bowers R."/>
            <person name="Lee J."/>
            <person name="Arnau Llombart V."/>
            <person name="Diaz Villanueva W."/>
            <person name="Gosliner T."/>
            <person name="Northen T."/>
            <person name="Cheng J.-F."/>
            <person name="Burkart M.D."/>
            <person name="Woyke T."/>
        </authorList>
    </citation>
    <scope>NUCLEOTIDE SEQUENCE</scope>
    <source>
        <strain evidence="7">Df01</strain>
    </source>
</reference>
<evidence type="ECO:0000256" key="4">
    <source>
        <dbReference type="ARBA" id="ARBA00022827"/>
    </source>
</evidence>
<evidence type="ECO:0000256" key="5">
    <source>
        <dbReference type="ARBA" id="ARBA00022982"/>
    </source>
</evidence>
<name>A0ABT7QLK8_9GAMM</name>
<dbReference type="PIRSF" id="PIRSF000089">
    <property type="entry name" value="Electra_flavoP_a"/>
    <property type="match status" value="1"/>
</dbReference>
<dbReference type="InterPro" id="IPR001308">
    <property type="entry name" value="ETF_a/FixB"/>
</dbReference>
<dbReference type="InterPro" id="IPR014729">
    <property type="entry name" value="Rossmann-like_a/b/a_fold"/>
</dbReference>
<feature type="domain" description="Electron transfer flavoprotein alpha/beta-subunit N-terminal" evidence="6">
    <location>
        <begin position="3"/>
        <end position="183"/>
    </location>
</feature>
<evidence type="ECO:0000259" key="6">
    <source>
        <dbReference type="SMART" id="SM00893"/>
    </source>
</evidence>
<keyword evidence="4" id="KW-0274">FAD</keyword>
<keyword evidence="2" id="KW-0813">Transport</keyword>
<dbReference type="Gene3D" id="3.40.50.620">
    <property type="entry name" value="HUPs"/>
    <property type="match status" value="1"/>
</dbReference>
<evidence type="ECO:0000313" key="8">
    <source>
        <dbReference type="Proteomes" id="UP001168167"/>
    </source>
</evidence>
<comment type="caution">
    <text evidence="7">The sequence shown here is derived from an EMBL/GenBank/DDBJ whole genome shotgun (WGS) entry which is preliminary data.</text>
</comment>
<accession>A0ABT7QLK8</accession>
<dbReference type="Proteomes" id="UP001168167">
    <property type="component" value="Unassembled WGS sequence"/>
</dbReference>
<sequence>MSVLIVVEHDNQAPRENFRYALAAAGQLGGQIEALVIGENCRAVADIVSHAPGLAAVRVAENIAYKNGLAENCAPLIAEQVGEITHVIMAAGSLARMWLPRAAALADSQMISEIIGIEAADTFVRPIYAGNAFTTVQSLDAVKFLSIRTTAFEPVTGDADTPCKVTAITSGGDSGLTEFIGERVSALERPELTAAQIIISGGRGVGSADNFKLLEALADKLGAGIGASRAAVDEGYAPNDFQVGQTGKIVAPDLYMAVGISGAIQHLAGIRDSKCIVAINKDADAPIFEIADYGLVGDLFEIIPQLQAALEE</sequence>
<dbReference type="SMART" id="SM00893">
    <property type="entry name" value="ETF"/>
    <property type="match status" value="1"/>
</dbReference>
<evidence type="ECO:0000256" key="3">
    <source>
        <dbReference type="ARBA" id="ARBA00022630"/>
    </source>
</evidence>
<dbReference type="InterPro" id="IPR014730">
    <property type="entry name" value="ETF_a/b_N"/>
</dbReference>
<proteinExistence type="inferred from homology"/>
<dbReference type="CDD" id="cd01715">
    <property type="entry name" value="ETF_alpha"/>
    <property type="match status" value="1"/>
</dbReference>
<keyword evidence="5" id="KW-0249">Electron transport</keyword>
<evidence type="ECO:0000313" key="7">
    <source>
        <dbReference type="EMBL" id="MDM5147579.1"/>
    </source>
</evidence>
<dbReference type="InterPro" id="IPR033947">
    <property type="entry name" value="ETF_alpha_N"/>
</dbReference>
<comment type="similarity">
    <text evidence="1">Belongs to the ETF alpha-subunit/FixB family.</text>
</comment>
<dbReference type="Gene3D" id="3.40.50.1220">
    <property type="entry name" value="TPP-binding domain"/>
    <property type="match status" value="1"/>
</dbReference>
<dbReference type="PROSITE" id="PS00696">
    <property type="entry name" value="ETF_ALPHA"/>
    <property type="match status" value="1"/>
</dbReference>
<keyword evidence="3" id="KW-0285">Flavoprotein</keyword>
<dbReference type="PANTHER" id="PTHR43153">
    <property type="entry name" value="ELECTRON TRANSFER FLAVOPROTEIN ALPHA"/>
    <property type="match status" value="1"/>
</dbReference>
<organism evidence="7 8">
    <name type="scientific">Candidatus Doriopsillibacter californiensis</name>
    <dbReference type="NCBI Taxonomy" id="2970740"/>
    <lineage>
        <taxon>Bacteria</taxon>
        <taxon>Pseudomonadati</taxon>
        <taxon>Pseudomonadota</taxon>
        <taxon>Gammaproteobacteria</taxon>
        <taxon>Candidatus Tethybacterales</taxon>
        <taxon>Candidatus Persebacteraceae</taxon>
        <taxon>Candidatus Doriopsillibacter</taxon>
    </lineage>
</organism>
<keyword evidence="8" id="KW-1185">Reference proteome</keyword>
<dbReference type="InterPro" id="IPR018206">
    <property type="entry name" value="ETF_asu_C_CS"/>
</dbReference>
<dbReference type="SUPFAM" id="SSF52402">
    <property type="entry name" value="Adenine nucleotide alpha hydrolases-like"/>
    <property type="match status" value="1"/>
</dbReference>